<evidence type="ECO:0000313" key="2">
    <source>
        <dbReference type="Proteomes" id="UP000821865"/>
    </source>
</evidence>
<reference evidence="1" key="1">
    <citation type="submission" date="2020-05" db="EMBL/GenBank/DDBJ databases">
        <title>Large-scale comparative analyses of tick genomes elucidate their genetic diversity and vector capacities.</title>
        <authorList>
            <person name="Jia N."/>
            <person name="Wang J."/>
            <person name="Shi W."/>
            <person name="Du L."/>
            <person name="Sun Y."/>
            <person name="Zhan W."/>
            <person name="Jiang J."/>
            <person name="Wang Q."/>
            <person name="Zhang B."/>
            <person name="Ji P."/>
            <person name="Sakyi L.B."/>
            <person name="Cui X."/>
            <person name="Yuan T."/>
            <person name="Jiang B."/>
            <person name="Yang W."/>
            <person name="Lam T.T.-Y."/>
            <person name="Chang Q."/>
            <person name="Ding S."/>
            <person name="Wang X."/>
            <person name="Zhu J."/>
            <person name="Ruan X."/>
            <person name="Zhao L."/>
            <person name="Wei J."/>
            <person name="Que T."/>
            <person name="Du C."/>
            <person name="Cheng J."/>
            <person name="Dai P."/>
            <person name="Han X."/>
            <person name="Huang E."/>
            <person name="Gao Y."/>
            <person name="Liu J."/>
            <person name="Shao H."/>
            <person name="Ye R."/>
            <person name="Li L."/>
            <person name="Wei W."/>
            <person name="Wang X."/>
            <person name="Wang C."/>
            <person name="Yang T."/>
            <person name="Huo Q."/>
            <person name="Li W."/>
            <person name="Guo W."/>
            <person name="Chen H."/>
            <person name="Zhou L."/>
            <person name="Ni X."/>
            <person name="Tian J."/>
            <person name="Zhou Y."/>
            <person name="Sheng Y."/>
            <person name="Liu T."/>
            <person name="Pan Y."/>
            <person name="Xia L."/>
            <person name="Li J."/>
            <person name="Zhao F."/>
            <person name="Cao W."/>
        </authorList>
    </citation>
    <scope>NUCLEOTIDE SEQUENCE</scope>
    <source>
        <strain evidence="1">Dsil-2018</strain>
    </source>
</reference>
<keyword evidence="2" id="KW-1185">Reference proteome</keyword>
<accession>A0ACB8CFY5</accession>
<comment type="caution">
    <text evidence="1">The sequence shown here is derived from an EMBL/GenBank/DDBJ whole genome shotgun (WGS) entry which is preliminary data.</text>
</comment>
<gene>
    <name evidence="1" type="ORF">HPB49_015936</name>
</gene>
<dbReference type="Proteomes" id="UP000821865">
    <property type="component" value="Chromosome 7"/>
</dbReference>
<organism evidence="1 2">
    <name type="scientific">Dermacentor silvarum</name>
    <name type="common">Tick</name>
    <dbReference type="NCBI Taxonomy" id="543639"/>
    <lineage>
        <taxon>Eukaryota</taxon>
        <taxon>Metazoa</taxon>
        <taxon>Ecdysozoa</taxon>
        <taxon>Arthropoda</taxon>
        <taxon>Chelicerata</taxon>
        <taxon>Arachnida</taxon>
        <taxon>Acari</taxon>
        <taxon>Parasitiformes</taxon>
        <taxon>Ixodida</taxon>
        <taxon>Ixodoidea</taxon>
        <taxon>Ixodidae</taxon>
        <taxon>Rhipicephalinae</taxon>
        <taxon>Dermacentor</taxon>
    </lineage>
</organism>
<sequence length="486" mass="53937">MAPLTYIQFLIPKWPVLFLASVISLLHLEFSPSLSSYDTKDLYDSYDYIIVGGGTAGCVLANRLSADPHRTVLLIEAGGIENAATDIPLFALLHFHGEYDWDYRTEPQQKGCLGMRENRCDWARGKALGGSSVTNFQLFVRGNKRDFDHGWSYKDVLPYFKKFESYREPKADSAYRGLTGELPVTVPVTKTELQPTFLKAGEELGFKIVDYNAAEQTGFSPMQSTVLDGSRWSSAKSFIRPVFKERAKNLHISLLSRATQVVFDNKRAVAVKFVKDGKEKTVRAKREVVLSAGTIGSTQLLLLSGVGPRSDLDRLGIPVVADLPVGENLQDHLLNLGTAATTTRDVEVWPQSVTATTEYALLKTGPFSLPAGIEATAFMNTSFASREYPDFQLYLLSISVEAESTLKEVSLTDGEIKRHQWTRQGGRHGCHVEAQPNLRRSRAIGVAGITRPGECVIQRVLSVYTTNRRGFALSLSNERYENRDNG</sequence>
<evidence type="ECO:0000313" key="1">
    <source>
        <dbReference type="EMBL" id="KAH7941670.1"/>
    </source>
</evidence>
<proteinExistence type="predicted"/>
<protein>
    <submittedName>
        <fullName evidence="1">Uncharacterized protein</fullName>
    </submittedName>
</protein>
<name>A0ACB8CFY5_DERSI</name>
<dbReference type="EMBL" id="CM023476">
    <property type="protein sequence ID" value="KAH7941670.1"/>
    <property type="molecule type" value="Genomic_DNA"/>
</dbReference>